<name>A0A9Y2JNU2_9PSEU</name>
<dbReference type="EMBL" id="CP127295">
    <property type="protein sequence ID" value="WIY00672.1"/>
    <property type="molecule type" value="Genomic_DNA"/>
</dbReference>
<accession>A0A9Y2JNU2</accession>
<dbReference type="AlphaFoldDB" id="A0A9Y2JNU2"/>
<dbReference type="KEGG" id="amog:QRX60_42550"/>
<proteinExistence type="predicted"/>
<gene>
    <name evidence="1" type="ORF">QRX60_42550</name>
</gene>
<reference evidence="1 2" key="1">
    <citation type="submission" date="2023-06" db="EMBL/GenBank/DDBJ databases">
        <authorList>
            <person name="Oyuntsetseg B."/>
            <person name="Kim S.B."/>
        </authorList>
    </citation>
    <scope>NUCLEOTIDE SEQUENCE [LARGE SCALE GENOMIC DNA]</scope>
    <source>
        <strain evidence="1 2">4-36</strain>
    </source>
</reference>
<dbReference type="SUPFAM" id="SSF109854">
    <property type="entry name" value="DinB/YfiT-like putative metalloenzymes"/>
    <property type="match status" value="1"/>
</dbReference>
<dbReference type="RefSeq" id="WP_285997134.1">
    <property type="nucleotide sequence ID" value="NZ_CP127295.1"/>
</dbReference>
<dbReference type="Proteomes" id="UP001239397">
    <property type="component" value="Chromosome"/>
</dbReference>
<sequence>MSFTAADVESSVRTTTATLAEARDADWDAQAGPMDWTCWETVEHIADNFFFHAAQLGPRAAATDRSVPFAWARHRPGGPGLVLFADRAAGPDGLLRVVEACGALLVAVVRTTPSGLLAYHDEGVFDAAGFAAITVGETLVHMHDVAGGLGFPWTPEADLCGRLLARFFPGAPADTDPWATLLWATGRGDLPGHPRVVDWRWGAQPSG</sequence>
<dbReference type="InterPro" id="IPR034660">
    <property type="entry name" value="DinB/YfiT-like"/>
</dbReference>
<evidence type="ECO:0008006" key="3">
    <source>
        <dbReference type="Google" id="ProtNLM"/>
    </source>
</evidence>
<organism evidence="1 2">
    <name type="scientific">Amycolatopsis mongoliensis</name>
    <dbReference type="NCBI Taxonomy" id="715475"/>
    <lineage>
        <taxon>Bacteria</taxon>
        <taxon>Bacillati</taxon>
        <taxon>Actinomycetota</taxon>
        <taxon>Actinomycetes</taxon>
        <taxon>Pseudonocardiales</taxon>
        <taxon>Pseudonocardiaceae</taxon>
        <taxon>Amycolatopsis</taxon>
    </lineage>
</organism>
<protein>
    <recommendedName>
        <fullName evidence="3">Mycothiol-dependent maleylpyruvate isomerase metal-binding domain-containing protein</fullName>
    </recommendedName>
</protein>
<keyword evidence="2" id="KW-1185">Reference proteome</keyword>
<evidence type="ECO:0000313" key="2">
    <source>
        <dbReference type="Proteomes" id="UP001239397"/>
    </source>
</evidence>
<evidence type="ECO:0000313" key="1">
    <source>
        <dbReference type="EMBL" id="WIY00672.1"/>
    </source>
</evidence>